<gene>
    <name evidence="1" type="ORF">SAMN05421676_105172</name>
</gene>
<evidence type="ECO:0000313" key="2">
    <source>
        <dbReference type="Proteomes" id="UP000199095"/>
    </source>
</evidence>
<dbReference type="EMBL" id="FOHJ01000005">
    <property type="protein sequence ID" value="SET52098.1"/>
    <property type="molecule type" value="Genomic_DNA"/>
</dbReference>
<protein>
    <recommendedName>
        <fullName evidence="3">DUF4871 domain-containing protein</fullName>
    </recommendedName>
</protein>
<organism evidence="1 2">
    <name type="scientific">Salinibacillus kushneri</name>
    <dbReference type="NCBI Taxonomy" id="237682"/>
    <lineage>
        <taxon>Bacteria</taxon>
        <taxon>Bacillati</taxon>
        <taxon>Bacillota</taxon>
        <taxon>Bacilli</taxon>
        <taxon>Bacillales</taxon>
        <taxon>Bacillaceae</taxon>
        <taxon>Salinibacillus</taxon>
    </lineage>
</organism>
<reference evidence="2" key="1">
    <citation type="submission" date="2016-10" db="EMBL/GenBank/DDBJ databases">
        <authorList>
            <person name="Varghese N."/>
            <person name="Submissions S."/>
        </authorList>
    </citation>
    <scope>NUCLEOTIDE SEQUENCE [LARGE SCALE GENOMIC DNA]</scope>
    <source>
        <strain evidence="2">CGMCC 1.3566</strain>
    </source>
</reference>
<name>A0A1I0F364_9BACI</name>
<dbReference type="AlphaFoldDB" id="A0A1I0F364"/>
<dbReference type="Proteomes" id="UP000199095">
    <property type="component" value="Unassembled WGS sequence"/>
</dbReference>
<evidence type="ECO:0000313" key="1">
    <source>
        <dbReference type="EMBL" id="SET52098.1"/>
    </source>
</evidence>
<dbReference type="STRING" id="237682.SAMN05421676_105172"/>
<sequence>MIFVSLVYLGACASSEAEGELELPEDIPEFVETSDFERIDWDKKAVEFGVQNMAGNKNKSGVIGATMPSLDGQKWMWHLWGETENMLTVVGFHREDKTIHSVFQKSPDEWTIDLGGENNGADAHAPSSVQIAKRGEWAFLLYKDSE</sequence>
<dbReference type="Gene3D" id="2.60.40.3830">
    <property type="match status" value="1"/>
</dbReference>
<accession>A0A1I0F364</accession>
<proteinExistence type="predicted"/>
<evidence type="ECO:0008006" key="3">
    <source>
        <dbReference type="Google" id="ProtNLM"/>
    </source>
</evidence>
<keyword evidence="2" id="KW-1185">Reference proteome</keyword>